<dbReference type="CDD" id="cd02503">
    <property type="entry name" value="MobA"/>
    <property type="match status" value="1"/>
</dbReference>
<dbReference type="GO" id="GO:0005525">
    <property type="term" value="F:GTP binding"/>
    <property type="evidence" value="ECO:0007669"/>
    <property type="project" value="UniProtKB-KW"/>
</dbReference>
<evidence type="ECO:0000256" key="7">
    <source>
        <dbReference type="ARBA" id="ARBA00023150"/>
    </source>
</evidence>
<dbReference type="InterPro" id="IPR025877">
    <property type="entry name" value="MobA-like_NTP_Trfase"/>
</dbReference>
<evidence type="ECO:0000256" key="3">
    <source>
        <dbReference type="ARBA" id="ARBA00022723"/>
    </source>
</evidence>
<dbReference type="GO" id="GO:0016779">
    <property type="term" value="F:nucleotidyltransferase activity"/>
    <property type="evidence" value="ECO:0007669"/>
    <property type="project" value="UniProtKB-ARBA"/>
</dbReference>
<dbReference type="EMBL" id="LAZR01062859">
    <property type="protein sequence ID" value="KKK60659.1"/>
    <property type="molecule type" value="Genomic_DNA"/>
</dbReference>
<keyword evidence="2" id="KW-0808">Transferase</keyword>
<dbReference type="GO" id="GO:0006777">
    <property type="term" value="P:Mo-molybdopterin cofactor biosynthetic process"/>
    <property type="evidence" value="ECO:0007669"/>
    <property type="project" value="UniProtKB-KW"/>
</dbReference>
<dbReference type="PANTHER" id="PTHR19136:SF81">
    <property type="entry name" value="MOLYBDENUM COFACTOR GUANYLYLTRANSFERASE"/>
    <property type="match status" value="1"/>
</dbReference>
<dbReference type="InterPro" id="IPR029044">
    <property type="entry name" value="Nucleotide-diphossugar_trans"/>
</dbReference>
<evidence type="ECO:0000256" key="1">
    <source>
        <dbReference type="ARBA" id="ARBA00022490"/>
    </source>
</evidence>
<feature type="non-terminal residue" evidence="9">
    <location>
        <position position="1"/>
    </location>
</feature>
<comment type="caution">
    <text evidence="9">The sequence shown here is derived from an EMBL/GenBank/DDBJ whole genome shotgun (WGS) entry which is preliminary data.</text>
</comment>
<evidence type="ECO:0000313" key="9">
    <source>
        <dbReference type="EMBL" id="KKK60659.1"/>
    </source>
</evidence>
<name>A0A0F8Z2I5_9ZZZZ</name>
<protein>
    <recommendedName>
        <fullName evidence="8">MobA-like NTP transferase domain-containing protein</fullName>
    </recommendedName>
</protein>
<keyword evidence="3" id="KW-0479">Metal-binding</keyword>
<gene>
    <name evidence="9" type="ORF">LCGC14_3022140</name>
</gene>
<keyword evidence="6" id="KW-0342">GTP-binding</keyword>
<evidence type="ECO:0000256" key="4">
    <source>
        <dbReference type="ARBA" id="ARBA00022741"/>
    </source>
</evidence>
<feature type="domain" description="MobA-like NTP transferase" evidence="8">
    <location>
        <begin position="3"/>
        <end position="124"/>
    </location>
</feature>
<evidence type="ECO:0000256" key="5">
    <source>
        <dbReference type="ARBA" id="ARBA00022842"/>
    </source>
</evidence>
<keyword evidence="4" id="KW-0547">Nucleotide-binding</keyword>
<dbReference type="InterPro" id="IPR013482">
    <property type="entry name" value="Molybde_CF_guanTrfase"/>
</dbReference>
<keyword evidence="1" id="KW-0963">Cytoplasm</keyword>
<dbReference type="PANTHER" id="PTHR19136">
    <property type="entry name" value="MOLYBDENUM COFACTOR GUANYLYLTRANSFERASE"/>
    <property type="match status" value="1"/>
</dbReference>
<evidence type="ECO:0000256" key="2">
    <source>
        <dbReference type="ARBA" id="ARBA00022679"/>
    </source>
</evidence>
<dbReference type="SUPFAM" id="SSF53448">
    <property type="entry name" value="Nucleotide-diphospho-sugar transferases"/>
    <property type="match status" value="1"/>
</dbReference>
<evidence type="ECO:0000259" key="8">
    <source>
        <dbReference type="Pfam" id="PF12804"/>
    </source>
</evidence>
<keyword evidence="7" id="KW-0501">Molybdenum cofactor biosynthesis</keyword>
<organism evidence="9">
    <name type="scientific">marine sediment metagenome</name>
    <dbReference type="NCBI Taxonomy" id="412755"/>
    <lineage>
        <taxon>unclassified sequences</taxon>
        <taxon>metagenomes</taxon>
        <taxon>ecological metagenomes</taxon>
    </lineage>
</organism>
<proteinExistence type="predicted"/>
<dbReference type="Gene3D" id="3.90.550.10">
    <property type="entry name" value="Spore Coat Polysaccharide Biosynthesis Protein SpsA, Chain A"/>
    <property type="match status" value="1"/>
</dbReference>
<sequence>GRKQVIEIILEKLRVTFDNVLIVGNSDFIYPLSQVRVLADIIPGKGPLGGIYTGLLNSESEYNFFCACDMPFLDIDLLKFIISEIDGSDAVIPMVRGFVEPLHAIYSKRCLPAIKNCLENEDLRIKSFFSKVKCKYIPENKIKRYDPSLLSFLNLNTPETVELVKGLSPG</sequence>
<dbReference type="AlphaFoldDB" id="A0A0F8Z2I5"/>
<evidence type="ECO:0000256" key="6">
    <source>
        <dbReference type="ARBA" id="ARBA00023134"/>
    </source>
</evidence>
<accession>A0A0F8Z2I5</accession>
<dbReference type="Pfam" id="PF12804">
    <property type="entry name" value="NTP_transf_3"/>
    <property type="match status" value="1"/>
</dbReference>
<reference evidence="9" key="1">
    <citation type="journal article" date="2015" name="Nature">
        <title>Complex archaea that bridge the gap between prokaryotes and eukaryotes.</title>
        <authorList>
            <person name="Spang A."/>
            <person name="Saw J.H."/>
            <person name="Jorgensen S.L."/>
            <person name="Zaremba-Niedzwiedzka K."/>
            <person name="Martijn J."/>
            <person name="Lind A.E."/>
            <person name="van Eijk R."/>
            <person name="Schleper C."/>
            <person name="Guy L."/>
            <person name="Ettema T.J."/>
        </authorList>
    </citation>
    <scope>NUCLEOTIDE SEQUENCE</scope>
</reference>
<dbReference type="GO" id="GO:0046872">
    <property type="term" value="F:metal ion binding"/>
    <property type="evidence" value="ECO:0007669"/>
    <property type="project" value="UniProtKB-KW"/>
</dbReference>
<keyword evidence="5" id="KW-0460">Magnesium</keyword>